<dbReference type="Pfam" id="PF14570">
    <property type="entry name" value="zf-RING_4"/>
    <property type="match status" value="1"/>
</dbReference>
<dbReference type="Proteomes" id="UP000775213">
    <property type="component" value="Unassembled WGS sequence"/>
</dbReference>
<organism evidence="2 3">
    <name type="scientific">Dendrobium chrysotoxum</name>
    <name type="common">Orchid</name>
    <dbReference type="NCBI Taxonomy" id="161865"/>
    <lineage>
        <taxon>Eukaryota</taxon>
        <taxon>Viridiplantae</taxon>
        <taxon>Streptophyta</taxon>
        <taxon>Embryophyta</taxon>
        <taxon>Tracheophyta</taxon>
        <taxon>Spermatophyta</taxon>
        <taxon>Magnoliopsida</taxon>
        <taxon>Liliopsida</taxon>
        <taxon>Asparagales</taxon>
        <taxon>Orchidaceae</taxon>
        <taxon>Epidendroideae</taxon>
        <taxon>Malaxideae</taxon>
        <taxon>Dendrobiinae</taxon>
        <taxon>Dendrobium</taxon>
    </lineage>
</organism>
<evidence type="ECO:0000313" key="2">
    <source>
        <dbReference type="EMBL" id="KAH0448966.1"/>
    </source>
</evidence>
<name>A0AAV7FY20_DENCH</name>
<reference evidence="2 3" key="1">
    <citation type="journal article" date="2021" name="Hortic Res">
        <title>Chromosome-scale assembly of the Dendrobium chrysotoxum genome enhances the understanding of orchid evolution.</title>
        <authorList>
            <person name="Zhang Y."/>
            <person name="Zhang G.Q."/>
            <person name="Zhang D."/>
            <person name="Liu X.D."/>
            <person name="Xu X.Y."/>
            <person name="Sun W.H."/>
            <person name="Yu X."/>
            <person name="Zhu X."/>
            <person name="Wang Z.W."/>
            <person name="Zhao X."/>
            <person name="Zhong W.Y."/>
            <person name="Chen H."/>
            <person name="Yin W.L."/>
            <person name="Huang T."/>
            <person name="Niu S.C."/>
            <person name="Liu Z.J."/>
        </authorList>
    </citation>
    <scope>NUCLEOTIDE SEQUENCE [LARGE SCALE GENOMIC DNA]</scope>
    <source>
        <strain evidence="2">Lindl</strain>
    </source>
</reference>
<feature type="region of interest" description="Disordered" evidence="1">
    <location>
        <begin position="1"/>
        <end position="29"/>
    </location>
</feature>
<dbReference type="Gene3D" id="3.30.40.10">
    <property type="entry name" value="Zinc/RING finger domain, C3HC4 (zinc finger)"/>
    <property type="match status" value="1"/>
</dbReference>
<dbReference type="EMBL" id="JAGFBR010000019">
    <property type="protein sequence ID" value="KAH0448966.1"/>
    <property type="molecule type" value="Genomic_DNA"/>
</dbReference>
<evidence type="ECO:0000313" key="3">
    <source>
        <dbReference type="Proteomes" id="UP000775213"/>
    </source>
</evidence>
<dbReference type="AlphaFoldDB" id="A0AAV7FY20"/>
<proteinExistence type="predicted"/>
<evidence type="ECO:0000256" key="1">
    <source>
        <dbReference type="SAM" id="MobiDB-lite"/>
    </source>
</evidence>
<dbReference type="InterPro" id="IPR013083">
    <property type="entry name" value="Znf_RING/FYVE/PHD"/>
</dbReference>
<comment type="caution">
    <text evidence="2">The sequence shown here is derived from an EMBL/GenBank/DDBJ whole genome shotgun (WGS) entry which is preliminary data.</text>
</comment>
<protein>
    <submittedName>
        <fullName evidence="2">Uncharacterized protein</fullName>
    </submittedName>
</protein>
<keyword evidence="3" id="KW-1185">Reference proteome</keyword>
<dbReference type="SUPFAM" id="SSF57850">
    <property type="entry name" value="RING/U-box"/>
    <property type="match status" value="1"/>
</dbReference>
<gene>
    <name evidence="2" type="ORF">IEQ34_022766</name>
</gene>
<sequence length="201" mass="21910">MGTSASNPTKKAICNPDGQGSGSQSGQKDAGACSGQTVKFAHRTSNRSYISLSCDYIELSNDLSNVYRYCRIHILPTPDNQPMDKPVEAPSVAVKAEEQCVSNFLFTGGSNSETRAHFMNKMIDFAVTHPQMAGSKGFSVCAMPACLGKLMMDERGNDIHPCDCLFKICRNCYLDALEDNRNCPGCKEPYHPLHPHSGLPN</sequence>
<accession>A0AAV7FY20</accession>